<name>A0A1G8CH04_9FLAO</name>
<evidence type="ECO:0000313" key="3">
    <source>
        <dbReference type="Proteomes" id="UP000243588"/>
    </source>
</evidence>
<protein>
    <submittedName>
        <fullName evidence="2">Uncharacterized protein</fullName>
    </submittedName>
</protein>
<organism evidence="2 3">
    <name type="scientific">Myroides phaeus</name>
    <dbReference type="NCBI Taxonomy" id="702745"/>
    <lineage>
        <taxon>Bacteria</taxon>
        <taxon>Pseudomonadati</taxon>
        <taxon>Bacteroidota</taxon>
        <taxon>Flavobacteriia</taxon>
        <taxon>Flavobacteriales</taxon>
        <taxon>Flavobacteriaceae</taxon>
        <taxon>Myroides</taxon>
    </lineage>
</organism>
<proteinExistence type="predicted"/>
<evidence type="ECO:0000313" key="2">
    <source>
        <dbReference type="EMBL" id="SDH44180.1"/>
    </source>
</evidence>
<keyword evidence="3" id="KW-1185">Reference proteome</keyword>
<dbReference type="AlphaFoldDB" id="A0A1G8CH04"/>
<dbReference type="RefSeq" id="WP_090406003.1">
    <property type="nucleotide sequence ID" value="NZ_FNDQ01000004.1"/>
</dbReference>
<dbReference type="STRING" id="702745.SAMN05421818_10422"/>
<gene>
    <name evidence="2" type="ORF">SAMN05421818_10422</name>
</gene>
<dbReference type="Proteomes" id="UP000243588">
    <property type="component" value="Unassembled WGS sequence"/>
</dbReference>
<keyword evidence="1" id="KW-0732">Signal</keyword>
<feature type="signal peptide" evidence="1">
    <location>
        <begin position="1"/>
        <end position="19"/>
    </location>
</feature>
<reference evidence="3" key="1">
    <citation type="submission" date="2016-10" db="EMBL/GenBank/DDBJ databases">
        <authorList>
            <person name="Varghese N."/>
            <person name="Submissions S."/>
        </authorList>
    </citation>
    <scope>NUCLEOTIDE SEQUENCE [LARGE SCALE GENOMIC DNA]</scope>
    <source>
        <strain evidence="3">DSM 23313</strain>
    </source>
</reference>
<dbReference type="EMBL" id="FNDQ01000004">
    <property type="protein sequence ID" value="SDH44180.1"/>
    <property type="molecule type" value="Genomic_DNA"/>
</dbReference>
<sequence length="268" mass="31113">MKKILLFLLFVFTSQLGVAQTQQNNKRISFDDISKKQWVVQDKEKDLQLKFNGSKIILTRVSEPVIVGQEKTIVALIPVPKINIINGNIRIKTGKPCIPSNQNNKPLSPIEKDVLKLLTKRKLYLNASNESLFFIENIEHFQEFYSEHKYRMTQFLSKFMWQLIQLDGNTDVNTTITVAFDFAQQLLTGTIDGVPFESRLQINATDSTFYFEPIQFTTNFTKPYTAPQKAFISKFDNTFFHFDIAEQTVNFYKHNQLVMMFGLVKKED</sequence>
<accession>A0A1G8CH04</accession>
<feature type="chain" id="PRO_5017212098" evidence="1">
    <location>
        <begin position="20"/>
        <end position="268"/>
    </location>
</feature>
<evidence type="ECO:0000256" key="1">
    <source>
        <dbReference type="SAM" id="SignalP"/>
    </source>
</evidence>